<gene>
    <name evidence="1" type="ORF">ACFONC_14490</name>
</gene>
<dbReference type="EMBL" id="JBHRYA010000011">
    <property type="protein sequence ID" value="MFC3717356.1"/>
    <property type="molecule type" value="Genomic_DNA"/>
</dbReference>
<keyword evidence="2" id="KW-1185">Reference proteome</keyword>
<evidence type="ECO:0000313" key="1">
    <source>
        <dbReference type="EMBL" id="MFC3717356.1"/>
    </source>
</evidence>
<evidence type="ECO:0000313" key="2">
    <source>
        <dbReference type="Proteomes" id="UP001595705"/>
    </source>
</evidence>
<dbReference type="Proteomes" id="UP001595705">
    <property type="component" value="Unassembled WGS sequence"/>
</dbReference>
<reference evidence="2" key="1">
    <citation type="journal article" date="2019" name="Int. J. Syst. Evol. Microbiol.">
        <title>The Global Catalogue of Microorganisms (GCM) 10K type strain sequencing project: providing services to taxonomists for standard genome sequencing and annotation.</title>
        <authorList>
            <consortium name="The Broad Institute Genomics Platform"/>
            <consortium name="The Broad Institute Genome Sequencing Center for Infectious Disease"/>
            <person name="Wu L."/>
            <person name="Ma J."/>
        </authorList>
    </citation>
    <scope>NUCLEOTIDE SEQUENCE [LARGE SCALE GENOMIC DNA]</scope>
    <source>
        <strain evidence="2">KCTC 42441</strain>
    </source>
</reference>
<sequence>MARKVSASTLRRVLNVWPPFLFAGIRVRTVSDDYRHARVELRQHWYNRNFVGTHFGGSLFAMTDPFWMIMTMQALGDGYIVWDKAAEIEFVKPGRGTVAAEFRLDDAVLEQIRAATAGGDKHLRWFETPISDAEGDTVALVRKQVYVRRKKPRDATA</sequence>
<organism evidence="1 2">
    <name type="scientific">Luteimonas soli</name>
    <dbReference type="NCBI Taxonomy" id="1648966"/>
    <lineage>
        <taxon>Bacteria</taxon>
        <taxon>Pseudomonadati</taxon>
        <taxon>Pseudomonadota</taxon>
        <taxon>Gammaproteobacteria</taxon>
        <taxon>Lysobacterales</taxon>
        <taxon>Lysobacteraceae</taxon>
        <taxon>Luteimonas</taxon>
    </lineage>
</organism>
<accession>A0ABV7XNS7</accession>
<protein>
    <submittedName>
        <fullName evidence="1">DUF4442 domain-containing protein</fullName>
    </submittedName>
</protein>
<dbReference type="Pfam" id="PF14539">
    <property type="entry name" value="DUF4442"/>
    <property type="match status" value="1"/>
</dbReference>
<dbReference type="InterPro" id="IPR027961">
    <property type="entry name" value="DUF4442"/>
</dbReference>
<dbReference type="SUPFAM" id="SSF54637">
    <property type="entry name" value="Thioesterase/thiol ester dehydrase-isomerase"/>
    <property type="match status" value="1"/>
</dbReference>
<dbReference type="InterPro" id="IPR029069">
    <property type="entry name" value="HotDog_dom_sf"/>
</dbReference>
<dbReference type="RefSeq" id="WP_386745248.1">
    <property type="nucleotide sequence ID" value="NZ_JBHRYA010000011.1"/>
</dbReference>
<proteinExistence type="predicted"/>
<dbReference type="Gene3D" id="3.10.129.10">
    <property type="entry name" value="Hotdog Thioesterase"/>
    <property type="match status" value="1"/>
</dbReference>
<comment type="caution">
    <text evidence="1">The sequence shown here is derived from an EMBL/GenBank/DDBJ whole genome shotgun (WGS) entry which is preliminary data.</text>
</comment>
<name>A0ABV7XNS7_9GAMM</name>